<comment type="caution">
    <text evidence="4">The sequence shown here is derived from an EMBL/GenBank/DDBJ whole genome shotgun (WGS) entry which is preliminary data.</text>
</comment>
<evidence type="ECO:0000313" key="5">
    <source>
        <dbReference type="Proteomes" id="UP000324897"/>
    </source>
</evidence>
<evidence type="ECO:0000256" key="3">
    <source>
        <dbReference type="SAM" id="Phobius"/>
    </source>
</evidence>
<evidence type="ECO:0000313" key="4">
    <source>
        <dbReference type="EMBL" id="TVU19051.1"/>
    </source>
</evidence>
<dbReference type="Gramene" id="TVU19051">
    <property type="protein sequence ID" value="TVU19051"/>
    <property type="gene ID" value="EJB05_35179"/>
</dbReference>
<sequence>MVNTARTLDPKIADQRTKVLRAKRCRVRTRAHAIKLAHVTLPISSTSTTAPLARVLDTSFKASCTQHSASTCSAAASPACSCKSSGHAKQSNAARGCTSMAEHHLPPEPVGHHHKGVHAGDLKHGRRRRYGYYYGGGGGGDGFRTVCFAVLVLLLIIGIIWLVLYVVYRPSTPTFSVTSAAVLGLYNATTTTGGTGTAAAAAGAGAGAMAAGAGQAPTLLAASFQFTLVIRNPSGRSAARYDRLTAYAAYRGEALTPPTTLPPLAQDAGDVVAVSPVLGGVGAAPVPVSPDTAAALAGDVANGVVPMRVLLLGRVRFVSGPFYHRWHSMYARCDMLVGVRSNTDGTGAQAPLLGNPDCDVDI</sequence>
<dbReference type="OrthoDB" id="746161at2759"/>
<accession>A0A5J9U7D6</accession>
<keyword evidence="3" id="KW-0812">Transmembrane</keyword>
<organism evidence="4 5">
    <name type="scientific">Eragrostis curvula</name>
    <name type="common">weeping love grass</name>
    <dbReference type="NCBI Taxonomy" id="38414"/>
    <lineage>
        <taxon>Eukaryota</taxon>
        <taxon>Viridiplantae</taxon>
        <taxon>Streptophyta</taxon>
        <taxon>Embryophyta</taxon>
        <taxon>Tracheophyta</taxon>
        <taxon>Spermatophyta</taxon>
        <taxon>Magnoliopsida</taxon>
        <taxon>Liliopsida</taxon>
        <taxon>Poales</taxon>
        <taxon>Poaceae</taxon>
        <taxon>PACMAD clade</taxon>
        <taxon>Chloridoideae</taxon>
        <taxon>Eragrostideae</taxon>
        <taxon>Eragrostidinae</taxon>
        <taxon>Eragrostis</taxon>
    </lineage>
</organism>
<evidence type="ECO:0008006" key="6">
    <source>
        <dbReference type="Google" id="ProtNLM"/>
    </source>
</evidence>
<gene>
    <name evidence="4" type="ORF">EJB05_35179</name>
</gene>
<dbReference type="EMBL" id="RWGY01000029">
    <property type="protein sequence ID" value="TVU19051.1"/>
    <property type="molecule type" value="Genomic_DNA"/>
</dbReference>
<protein>
    <recommendedName>
        <fullName evidence="6">Late embryogenesis abundant protein LEA-2 subgroup domain-containing protein</fullName>
    </recommendedName>
</protein>
<feature type="transmembrane region" description="Helical" evidence="3">
    <location>
        <begin position="146"/>
        <end position="168"/>
    </location>
</feature>
<feature type="non-terminal residue" evidence="4">
    <location>
        <position position="1"/>
    </location>
</feature>
<comment type="subcellular location">
    <subcellularLocation>
        <location evidence="1">Membrane</location>
    </subcellularLocation>
</comment>
<reference evidence="4 5" key="1">
    <citation type="journal article" date="2019" name="Sci. Rep.">
        <title>A high-quality genome of Eragrostis curvula grass provides insights into Poaceae evolution and supports new strategies to enhance forage quality.</title>
        <authorList>
            <person name="Carballo J."/>
            <person name="Santos B.A.C.M."/>
            <person name="Zappacosta D."/>
            <person name="Garbus I."/>
            <person name="Selva J.P."/>
            <person name="Gallo C.A."/>
            <person name="Diaz A."/>
            <person name="Albertini E."/>
            <person name="Caccamo M."/>
            <person name="Echenique V."/>
        </authorList>
    </citation>
    <scope>NUCLEOTIDE SEQUENCE [LARGE SCALE GENOMIC DNA]</scope>
    <source>
        <strain evidence="5">cv. Victoria</strain>
        <tissue evidence="4">Leaf</tissue>
    </source>
</reference>
<dbReference type="PANTHER" id="PTHR31415:SF9">
    <property type="entry name" value="OS05G0367900 PROTEIN"/>
    <property type="match status" value="1"/>
</dbReference>
<dbReference type="Proteomes" id="UP000324897">
    <property type="component" value="Chromosome 7"/>
</dbReference>
<dbReference type="GO" id="GO:0005886">
    <property type="term" value="C:plasma membrane"/>
    <property type="evidence" value="ECO:0007669"/>
    <property type="project" value="TreeGrafter"/>
</dbReference>
<keyword evidence="3" id="KW-1133">Transmembrane helix</keyword>
<dbReference type="GO" id="GO:0098542">
    <property type="term" value="P:defense response to other organism"/>
    <property type="evidence" value="ECO:0007669"/>
    <property type="project" value="InterPro"/>
</dbReference>
<dbReference type="InterPro" id="IPR044839">
    <property type="entry name" value="NDR1-like"/>
</dbReference>
<name>A0A5J9U7D6_9POAL</name>
<proteinExistence type="predicted"/>
<dbReference type="AlphaFoldDB" id="A0A5J9U7D6"/>
<keyword evidence="2 3" id="KW-0472">Membrane</keyword>
<dbReference type="PANTHER" id="PTHR31415">
    <property type="entry name" value="OS05G0367900 PROTEIN"/>
    <property type="match status" value="1"/>
</dbReference>
<dbReference type="GO" id="GO:0009506">
    <property type="term" value="C:plasmodesma"/>
    <property type="evidence" value="ECO:0007669"/>
    <property type="project" value="TreeGrafter"/>
</dbReference>
<keyword evidence="5" id="KW-1185">Reference proteome</keyword>
<evidence type="ECO:0000256" key="2">
    <source>
        <dbReference type="ARBA" id="ARBA00023136"/>
    </source>
</evidence>
<evidence type="ECO:0000256" key="1">
    <source>
        <dbReference type="ARBA" id="ARBA00004370"/>
    </source>
</evidence>